<dbReference type="InterPro" id="IPR013961">
    <property type="entry name" value="RAI1"/>
</dbReference>
<sequence>MNVIRIQSDDKCAPDTPAPVNDNASFYAMMSANCGRHRLLFSFEVQAEWKDEIASPPWNYLNVRTANGQSIHPMKALRWWAANALSDIPEIVCGLRDDKRRIVQTFQYIKTNNLPTEYAQDKWQPETCIKTMESLLSQIKELVQDDDASTVYHLVLEPVEGGRELEQRLSSRRFVSRGKRTDDFTFVEESLLHDILDSE</sequence>
<accession>A0A7M7PHY6</accession>
<dbReference type="Pfam" id="PF08652">
    <property type="entry name" value="RAI1"/>
    <property type="match status" value="1"/>
</dbReference>
<dbReference type="GO" id="GO:0046872">
    <property type="term" value="F:metal ion binding"/>
    <property type="evidence" value="ECO:0007669"/>
    <property type="project" value="UniProtKB-KW"/>
</dbReference>
<feature type="domain" description="RAI1-like" evidence="3">
    <location>
        <begin position="13"/>
        <end position="165"/>
    </location>
</feature>
<reference evidence="4" key="2">
    <citation type="submission" date="2021-01" db="UniProtKB">
        <authorList>
            <consortium name="EnsemblMetazoa"/>
        </authorList>
    </citation>
    <scope>IDENTIFICATION</scope>
</reference>
<evidence type="ECO:0000256" key="1">
    <source>
        <dbReference type="ARBA" id="ARBA00006562"/>
    </source>
</evidence>
<dbReference type="GO" id="GO:0005634">
    <property type="term" value="C:nucleus"/>
    <property type="evidence" value="ECO:0000318"/>
    <property type="project" value="GO_Central"/>
</dbReference>
<dbReference type="EnsemblMetazoa" id="XM_030995304">
    <property type="protein sequence ID" value="XP_030851164"/>
    <property type="gene ID" value="LOC100892552"/>
</dbReference>
<dbReference type="GO" id="GO:0005829">
    <property type="term" value="C:cytosol"/>
    <property type="evidence" value="ECO:0000318"/>
    <property type="project" value="GO_Central"/>
</dbReference>
<dbReference type="InParanoid" id="A0A7M7PHY6"/>
<dbReference type="RefSeq" id="XP_030851164.1">
    <property type="nucleotide sequence ID" value="XM_030995304.1"/>
</dbReference>
<evidence type="ECO:0000313" key="4">
    <source>
        <dbReference type="EnsemblMetazoa" id="XP_030851164"/>
    </source>
</evidence>
<proteinExistence type="inferred from homology"/>
<comment type="similarity">
    <text evidence="1 2">Belongs to the DXO/Dom3Z family.</text>
</comment>
<dbReference type="InterPro" id="IPR039039">
    <property type="entry name" value="RAI1-like_fam"/>
</dbReference>
<comment type="function">
    <text evidence="2">Decapping enzyme for NAD-capped RNAs: specifically hydrolyzes the nicotinamide adenine dinucleotide (NAD) cap from a subset of RNAs by removing the entire NAD moiety from the 5'-end of an NAD-capped RNA.</text>
</comment>
<dbReference type="GeneID" id="100892552"/>
<dbReference type="AlphaFoldDB" id="A0A7M7PHY6"/>
<comment type="cofactor">
    <cofactor evidence="2">
        <name>a divalent metal cation</name>
        <dbReference type="ChEBI" id="CHEBI:60240"/>
    </cofactor>
</comment>
<name>A0A7M7PHY6_STRPU</name>
<dbReference type="GO" id="GO:0003723">
    <property type="term" value="F:RNA binding"/>
    <property type="evidence" value="ECO:0007669"/>
    <property type="project" value="UniProtKB-KW"/>
</dbReference>
<keyword evidence="2" id="KW-0547">Nucleotide-binding</keyword>
<dbReference type="PANTHER" id="PTHR12395:SF9">
    <property type="entry name" value="DECAPPING AND EXORIBONUCLEASE PROTEIN"/>
    <property type="match status" value="1"/>
</dbReference>
<dbReference type="GO" id="GO:0110155">
    <property type="term" value="P:NAD-cap decapping"/>
    <property type="evidence" value="ECO:0000318"/>
    <property type="project" value="GO_Central"/>
</dbReference>
<dbReference type="GO" id="GO:0004518">
    <property type="term" value="F:nuclease activity"/>
    <property type="evidence" value="ECO:0007669"/>
    <property type="project" value="UniProtKB-KW"/>
</dbReference>
<dbReference type="GO" id="GO:0034353">
    <property type="term" value="F:mRNA 5'-diphosphatase activity"/>
    <property type="evidence" value="ECO:0000318"/>
    <property type="project" value="GO_Central"/>
</dbReference>
<dbReference type="GO" id="GO:0000166">
    <property type="term" value="F:nucleotide binding"/>
    <property type="evidence" value="ECO:0007669"/>
    <property type="project" value="UniProtKB-KW"/>
</dbReference>
<protein>
    <recommendedName>
        <fullName evidence="2">Decapping nuclease</fullName>
        <ecNumber evidence="2">3.6.1.-</ecNumber>
    </recommendedName>
</protein>
<reference evidence="5" key="1">
    <citation type="submission" date="2015-02" db="EMBL/GenBank/DDBJ databases">
        <title>Genome sequencing for Strongylocentrotus purpuratus.</title>
        <authorList>
            <person name="Murali S."/>
            <person name="Liu Y."/>
            <person name="Vee V."/>
            <person name="English A."/>
            <person name="Wang M."/>
            <person name="Skinner E."/>
            <person name="Han Y."/>
            <person name="Muzny D.M."/>
            <person name="Worley K.C."/>
            <person name="Gibbs R.A."/>
        </authorList>
    </citation>
    <scope>NUCLEOTIDE SEQUENCE</scope>
</reference>
<organism evidence="4 5">
    <name type="scientific">Strongylocentrotus purpuratus</name>
    <name type="common">Purple sea urchin</name>
    <dbReference type="NCBI Taxonomy" id="7668"/>
    <lineage>
        <taxon>Eukaryota</taxon>
        <taxon>Metazoa</taxon>
        <taxon>Echinodermata</taxon>
        <taxon>Eleutherozoa</taxon>
        <taxon>Echinozoa</taxon>
        <taxon>Echinoidea</taxon>
        <taxon>Euechinoidea</taxon>
        <taxon>Echinacea</taxon>
        <taxon>Camarodonta</taxon>
        <taxon>Echinidea</taxon>
        <taxon>Strongylocentrotidae</taxon>
        <taxon>Strongylocentrotus</taxon>
    </lineage>
</organism>
<evidence type="ECO:0000313" key="5">
    <source>
        <dbReference type="Proteomes" id="UP000007110"/>
    </source>
</evidence>
<dbReference type="KEGG" id="spu:100892552"/>
<evidence type="ECO:0000259" key="3">
    <source>
        <dbReference type="Pfam" id="PF08652"/>
    </source>
</evidence>
<evidence type="ECO:0000256" key="2">
    <source>
        <dbReference type="RuleBase" id="RU367113"/>
    </source>
</evidence>
<keyword evidence="2" id="KW-0378">Hydrolase</keyword>
<dbReference type="PANTHER" id="PTHR12395">
    <property type="entry name" value="DOM-3 RELATED"/>
    <property type="match status" value="1"/>
</dbReference>
<keyword evidence="2" id="KW-0479">Metal-binding</keyword>
<dbReference type="GO" id="GO:0000956">
    <property type="term" value="P:nuclear-transcribed mRNA catabolic process"/>
    <property type="evidence" value="ECO:0000318"/>
    <property type="project" value="GO_Central"/>
</dbReference>
<keyword evidence="2" id="KW-0540">Nuclease</keyword>
<dbReference type="Proteomes" id="UP000007110">
    <property type="component" value="Unassembled WGS sequence"/>
</dbReference>
<comment type="subcellular location">
    <subcellularLocation>
        <location evidence="2">Nucleus</location>
    </subcellularLocation>
</comment>
<keyword evidence="2" id="KW-0694">RNA-binding</keyword>
<dbReference type="EC" id="3.6.1.-" evidence="2"/>
<keyword evidence="5" id="KW-1185">Reference proteome</keyword>
<keyword evidence="2" id="KW-0539">Nucleus</keyword>